<evidence type="ECO:0000313" key="2">
    <source>
        <dbReference type="EMBL" id="SVC26087.1"/>
    </source>
</evidence>
<feature type="non-terminal residue" evidence="2">
    <location>
        <position position="350"/>
    </location>
</feature>
<evidence type="ECO:0000259" key="1">
    <source>
        <dbReference type="Pfam" id="PF17948"/>
    </source>
</evidence>
<protein>
    <recommendedName>
        <fullName evidence="1">DnaT DNA-binding domain-containing protein</fullName>
    </recommendedName>
</protein>
<gene>
    <name evidence="2" type="ORF">METZ01_LOCUS278941</name>
</gene>
<accession>A0A382KTE9</accession>
<name>A0A382KTE9_9ZZZZ</name>
<feature type="domain" description="DnaT DNA-binding" evidence="1">
    <location>
        <begin position="177"/>
        <end position="239"/>
    </location>
</feature>
<dbReference type="Gene3D" id="1.10.8.1180">
    <property type="match status" value="3"/>
</dbReference>
<dbReference type="EMBL" id="UINC01081848">
    <property type="protein sequence ID" value="SVC26087.1"/>
    <property type="molecule type" value="Genomic_DNA"/>
</dbReference>
<dbReference type="Pfam" id="PF17948">
    <property type="entry name" value="DnaT"/>
    <property type="match status" value="3"/>
</dbReference>
<organism evidence="2">
    <name type="scientific">marine metagenome</name>
    <dbReference type="NCBI Taxonomy" id="408172"/>
    <lineage>
        <taxon>unclassified sequences</taxon>
        <taxon>metagenomes</taxon>
        <taxon>ecological metagenomes</taxon>
    </lineage>
</organism>
<dbReference type="InterPro" id="IPR040480">
    <property type="entry name" value="DnaT_DNA_bind"/>
</dbReference>
<reference evidence="2" key="1">
    <citation type="submission" date="2018-05" db="EMBL/GenBank/DDBJ databases">
        <authorList>
            <person name="Lanie J.A."/>
            <person name="Ng W.-L."/>
            <person name="Kazmierczak K.M."/>
            <person name="Andrzejewski T.M."/>
            <person name="Davidsen T.M."/>
            <person name="Wayne K.J."/>
            <person name="Tettelin H."/>
            <person name="Glass J.I."/>
            <person name="Rusch D."/>
            <person name="Podicherti R."/>
            <person name="Tsui H.-C.T."/>
            <person name="Winkler M.E."/>
        </authorList>
    </citation>
    <scope>NUCLEOTIDE SEQUENCE</scope>
</reference>
<feature type="domain" description="DnaT DNA-binding" evidence="1">
    <location>
        <begin position="250"/>
        <end position="312"/>
    </location>
</feature>
<proteinExistence type="predicted"/>
<sequence length="350" mass="41300">MTDNFLYFSKDVAKTLGLSEAVVLETIKKGVNSQNNQFIELRWILNETIFWNKKEVLTLLSKLQLKGLIIFDKDTKRITLVSSKRKIENSDSGRKAFEERKESFIEKNWEPNAALIDQANEYGISKSFVLSLVDEFIHLHREKSDTSHSWGIEFLRFVIKKWRKQEISDFKKLKRKAIDQSWQPDKEAIEILSKAGVNEEFIKEEIPEFILYWSEKGEESDTWNSKFIAQVRRQWAKTQHLIDNSELPEPISPNWKPSQDFYEVLALTEIDKAFANSVLSEFILYWRETGQAHNSWNSKFIQHVKYQWQKQEGFNQSQSLNDIDQRVKSTWEIKPKEKNPVNEVSSKEEI</sequence>
<dbReference type="AlphaFoldDB" id="A0A382KTE9"/>
<feature type="domain" description="DnaT DNA-binding" evidence="1">
    <location>
        <begin position="105"/>
        <end position="166"/>
    </location>
</feature>